<accession>A0A7X3IPL6</accession>
<gene>
    <name evidence="2" type="ORF">GRF59_23490</name>
</gene>
<feature type="transmembrane region" description="Helical" evidence="1">
    <location>
        <begin position="12"/>
        <end position="34"/>
    </location>
</feature>
<dbReference type="EMBL" id="WUBI01000004">
    <property type="protein sequence ID" value="MWV46575.1"/>
    <property type="molecule type" value="Genomic_DNA"/>
</dbReference>
<keyword evidence="1" id="KW-0812">Transmembrane</keyword>
<feature type="transmembrane region" description="Helical" evidence="1">
    <location>
        <begin position="54"/>
        <end position="75"/>
    </location>
</feature>
<evidence type="ECO:0000313" key="2">
    <source>
        <dbReference type="EMBL" id="MWV46575.1"/>
    </source>
</evidence>
<evidence type="ECO:0000313" key="3">
    <source>
        <dbReference type="Proteomes" id="UP000460318"/>
    </source>
</evidence>
<keyword evidence="1" id="KW-1133">Transmembrane helix</keyword>
<keyword evidence="1" id="KW-0472">Membrane</keyword>
<reference evidence="2 3" key="1">
    <citation type="submission" date="2019-12" db="EMBL/GenBank/DDBJ databases">
        <title>Paenibacillus sp. nov., an endophytic bacterium isolated from the stem of Dendrobium.</title>
        <authorList>
            <person name="Zhao R."/>
        </authorList>
    </citation>
    <scope>NUCLEOTIDE SEQUENCE [LARGE SCALE GENOMIC DNA]</scope>
    <source>
        <strain evidence="2 3">HJL G12</strain>
    </source>
</reference>
<dbReference type="AlphaFoldDB" id="A0A7X3IPL6"/>
<name>A0A7X3IPL6_9BACL</name>
<protein>
    <submittedName>
        <fullName evidence="2">DUF1146 domain-containing protein</fullName>
    </submittedName>
</protein>
<sequence length="85" mass="9584">MDSNLKNNLVGSMGVSGLISIIVSLICIGLSWWALQNLKLDLFIRFPKSAQGKLLHLLLAIVLGHFVAKFLLDYLSWSQMVKYMF</sequence>
<dbReference type="Proteomes" id="UP000460318">
    <property type="component" value="Unassembled WGS sequence"/>
</dbReference>
<keyword evidence="3" id="KW-1185">Reference proteome</keyword>
<dbReference type="RefSeq" id="WP_160500146.1">
    <property type="nucleotide sequence ID" value="NZ_WUBI01000004.1"/>
</dbReference>
<dbReference type="NCBIfam" id="TIGR02327">
    <property type="entry name" value="int_mem_ywzB"/>
    <property type="match status" value="1"/>
</dbReference>
<organism evidence="2 3">
    <name type="scientific">Paenibacillus dendrobii</name>
    <dbReference type="NCBI Taxonomy" id="2691084"/>
    <lineage>
        <taxon>Bacteria</taxon>
        <taxon>Bacillati</taxon>
        <taxon>Bacillota</taxon>
        <taxon>Bacilli</taxon>
        <taxon>Bacillales</taxon>
        <taxon>Paenibacillaceae</taxon>
        <taxon>Paenibacillus</taxon>
    </lineage>
</organism>
<dbReference type="Pfam" id="PF06612">
    <property type="entry name" value="DUF1146"/>
    <property type="match status" value="1"/>
</dbReference>
<dbReference type="InterPro" id="IPR009526">
    <property type="entry name" value="DUF1146"/>
</dbReference>
<comment type="caution">
    <text evidence="2">The sequence shown here is derived from an EMBL/GenBank/DDBJ whole genome shotgun (WGS) entry which is preliminary data.</text>
</comment>
<proteinExistence type="predicted"/>
<evidence type="ECO:0000256" key="1">
    <source>
        <dbReference type="SAM" id="Phobius"/>
    </source>
</evidence>